<feature type="compositionally biased region" description="Polar residues" evidence="1">
    <location>
        <begin position="19"/>
        <end position="30"/>
    </location>
</feature>
<gene>
    <name evidence="2" type="ORF">B0A54_14614</name>
</gene>
<evidence type="ECO:0000313" key="3">
    <source>
        <dbReference type="Proteomes" id="UP000310066"/>
    </source>
</evidence>
<evidence type="ECO:0000256" key="1">
    <source>
        <dbReference type="SAM" id="MobiDB-lite"/>
    </source>
</evidence>
<dbReference type="EMBL" id="NAJP01000073">
    <property type="protein sequence ID" value="TKA35105.1"/>
    <property type="molecule type" value="Genomic_DNA"/>
</dbReference>
<organism evidence="2 3">
    <name type="scientific">Friedmanniomyces endolithicus</name>
    <dbReference type="NCBI Taxonomy" id="329885"/>
    <lineage>
        <taxon>Eukaryota</taxon>
        <taxon>Fungi</taxon>
        <taxon>Dikarya</taxon>
        <taxon>Ascomycota</taxon>
        <taxon>Pezizomycotina</taxon>
        <taxon>Dothideomycetes</taxon>
        <taxon>Dothideomycetidae</taxon>
        <taxon>Mycosphaerellales</taxon>
        <taxon>Teratosphaeriaceae</taxon>
        <taxon>Friedmanniomyces</taxon>
    </lineage>
</organism>
<feature type="compositionally biased region" description="Acidic residues" evidence="1">
    <location>
        <begin position="468"/>
        <end position="481"/>
    </location>
</feature>
<protein>
    <submittedName>
        <fullName evidence="2">Uncharacterized protein</fullName>
    </submittedName>
</protein>
<feature type="compositionally biased region" description="Basic and acidic residues" evidence="1">
    <location>
        <begin position="31"/>
        <end position="43"/>
    </location>
</feature>
<proteinExistence type="predicted"/>
<accession>A0A4U0UK73</accession>
<evidence type="ECO:0000313" key="2">
    <source>
        <dbReference type="EMBL" id="TKA35105.1"/>
    </source>
</evidence>
<feature type="compositionally biased region" description="Basic residues" evidence="1">
    <location>
        <begin position="485"/>
        <end position="496"/>
    </location>
</feature>
<dbReference type="AlphaFoldDB" id="A0A4U0UK73"/>
<name>A0A4U0UK73_9PEZI</name>
<sequence length="496" mass="56830">MSGISGATSVAEESEDTDANMSTLNSGSTHHTTESHRHGQARKEKLGRALLQRFEKKPAVSNSRRTVNAEHIEHLWRRKLTTCLPPELKPRLRARNGKRVGIGEQDRKRLPVRQWTKALLCALEKLAFISPVKRTSVDRDNAYAKLIAQVKRRQRERVHVEHYAREVLTSDIEAVTEDFKRLKAAGRYPTKVKKPARVDRRDLDLPPELAEGQWQEVYLRQPKEANEKEKATASERVRLPKTTLLRIESTSATAARPGIIVQAVTAFSVEEKIGSCILTVIDEPRVTEGAFTPMLHPTIHCTNTITMPKRNEPGAETSWQAMERTRKRKEAAISTRMSKSIKKHNLQPNVLPPSTKLQAQAKRFWKHYPQRLLPSHRYPRDMNSTRVNANGTTSYKVILPGDWPVEFCQALLDFAEQEHDWDVVYGYMKAQYYLRSNGQGPNGDKADVDGFMTEDIVEALAEWRRDREEEEAAALAEEEEEERRASRRSKRRRLLL</sequence>
<reference evidence="2 3" key="1">
    <citation type="submission" date="2017-03" db="EMBL/GenBank/DDBJ databases">
        <title>Genomes of endolithic fungi from Antarctica.</title>
        <authorList>
            <person name="Coleine C."/>
            <person name="Masonjones S."/>
            <person name="Stajich J.E."/>
        </authorList>
    </citation>
    <scope>NUCLEOTIDE SEQUENCE [LARGE SCALE GENOMIC DNA]</scope>
    <source>
        <strain evidence="2 3">CCFEE 5311</strain>
    </source>
</reference>
<dbReference type="OrthoDB" id="3831528at2759"/>
<feature type="region of interest" description="Disordered" evidence="1">
    <location>
        <begin position="1"/>
        <end position="43"/>
    </location>
</feature>
<comment type="caution">
    <text evidence="2">The sequence shown here is derived from an EMBL/GenBank/DDBJ whole genome shotgun (WGS) entry which is preliminary data.</text>
</comment>
<feature type="region of interest" description="Disordered" evidence="1">
    <location>
        <begin position="468"/>
        <end position="496"/>
    </location>
</feature>
<dbReference type="Proteomes" id="UP000310066">
    <property type="component" value="Unassembled WGS sequence"/>
</dbReference>